<dbReference type="RefSeq" id="WP_157342133.1">
    <property type="nucleotide sequence ID" value="NZ_WQNF01000004.1"/>
</dbReference>
<dbReference type="Proteomes" id="UP000436468">
    <property type="component" value="Unassembled WGS sequence"/>
</dbReference>
<accession>A0A844SR20</accession>
<keyword evidence="2" id="KW-1185">Reference proteome</keyword>
<comment type="caution">
    <text evidence="1">The sequence shown here is derived from an EMBL/GenBank/DDBJ whole genome shotgun (WGS) entry which is preliminary data.</text>
</comment>
<dbReference type="EMBL" id="WQNF01000004">
    <property type="protein sequence ID" value="MVT64880.1"/>
    <property type="molecule type" value="Genomic_DNA"/>
</dbReference>
<sequence>MRRREFISLIASAVAWPLSARAQQPKLFGPGSLKLTEPSGKSIYINLAQITFVRSDTQISAANTELGLASGKVQWVRENVDEIMRLVTAGQRGGLSWIKLTEPNGKQIHVNVSQVTSVRFDTQIPGANAALDFASGKVHGVQENVDDVMQLIAAIAGQQGKLP</sequence>
<evidence type="ECO:0000313" key="1">
    <source>
        <dbReference type="EMBL" id="MVT64880.1"/>
    </source>
</evidence>
<name>A0A844SR20_9BRAD</name>
<protein>
    <submittedName>
        <fullName evidence="1">Uncharacterized protein</fullName>
    </submittedName>
</protein>
<evidence type="ECO:0000313" key="2">
    <source>
        <dbReference type="Proteomes" id="UP000436468"/>
    </source>
</evidence>
<reference evidence="1 2" key="1">
    <citation type="submission" date="2019-12" db="EMBL/GenBank/DDBJ databases">
        <title>Draft genome sequences Bradyrhizobium cajani AMBPC1010, Bradyrhizobium pachyrhizi AMBPC1040 and Bradyrhizobium yuanmingense ALSPC3051, three plant growth promoting strains isolated from nodules of Cajanus cajan L. in Dominican Republic.</title>
        <authorList>
            <person name="Flores-Felix J.D."/>
            <person name="Araujo J."/>
            <person name="Diaz-Alcantara C."/>
            <person name="Gonzalez-Andres F."/>
            <person name="Velazquez E."/>
        </authorList>
    </citation>
    <scope>NUCLEOTIDE SEQUENCE [LARGE SCALE GENOMIC DNA]</scope>
    <source>
        <strain evidence="1 2">1040</strain>
    </source>
</reference>
<dbReference type="AlphaFoldDB" id="A0A844SR20"/>
<gene>
    <name evidence="1" type="ORF">GPL21_07140</name>
</gene>
<organism evidence="1 2">
    <name type="scientific">Bradyrhizobium pachyrhizi</name>
    <dbReference type="NCBI Taxonomy" id="280333"/>
    <lineage>
        <taxon>Bacteria</taxon>
        <taxon>Pseudomonadati</taxon>
        <taxon>Pseudomonadota</taxon>
        <taxon>Alphaproteobacteria</taxon>
        <taxon>Hyphomicrobiales</taxon>
        <taxon>Nitrobacteraceae</taxon>
        <taxon>Bradyrhizobium</taxon>
    </lineage>
</organism>
<proteinExistence type="predicted"/>